<proteinExistence type="predicted"/>
<sequence length="104" mass="12018">MPPWHVCLCVCVWWLTDSGMWQYVSLCPWNDEEDGMEGKLVIRLSERNAYERSGVGLPKLLCLETNRKVANRTTCAANGDRDLTIERILLCIRLIRLDPIRLTI</sequence>
<reference evidence="2" key="1">
    <citation type="submission" date="2018-01" db="EMBL/GenBank/DDBJ databases">
        <title>An insight into the sialome of Amazonian anophelines.</title>
        <authorList>
            <person name="Ribeiro J.M."/>
            <person name="Scarpassa V."/>
            <person name="Calvo E."/>
        </authorList>
    </citation>
    <scope>NUCLEOTIDE SEQUENCE</scope>
    <source>
        <tissue evidence="2">Salivary glands</tissue>
    </source>
</reference>
<protein>
    <submittedName>
        <fullName evidence="2">Putative secreted protein</fullName>
    </submittedName>
</protein>
<feature type="chain" id="PRO_5014798620" evidence="1">
    <location>
        <begin position="27"/>
        <end position="104"/>
    </location>
</feature>
<evidence type="ECO:0000313" key="2">
    <source>
        <dbReference type="EMBL" id="MBW61561.1"/>
    </source>
</evidence>
<organism evidence="2">
    <name type="scientific">Anopheles marajoara</name>
    <dbReference type="NCBI Taxonomy" id="58244"/>
    <lineage>
        <taxon>Eukaryota</taxon>
        <taxon>Metazoa</taxon>
        <taxon>Ecdysozoa</taxon>
        <taxon>Arthropoda</taxon>
        <taxon>Hexapoda</taxon>
        <taxon>Insecta</taxon>
        <taxon>Pterygota</taxon>
        <taxon>Neoptera</taxon>
        <taxon>Endopterygota</taxon>
        <taxon>Diptera</taxon>
        <taxon>Nematocera</taxon>
        <taxon>Culicoidea</taxon>
        <taxon>Culicidae</taxon>
        <taxon>Anophelinae</taxon>
        <taxon>Anopheles</taxon>
    </lineage>
</organism>
<evidence type="ECO:0000256" key="1">
    <source>
        <dbReference type="SAM" id="SignalP"/>
    </source>
</evidence>
<accession>A0A2M4C8U6</accession>
<dbReference type="AlphaFoldDB" id="A0A2M4C8U6"/>
<name>A0A2M4C8U6_9DIPT</name>
<feature type="signal peptide" evidence="1">
    <location>
        <begin position="1"/>
        <end position="26"/>
    </location>
</feature>
<dbReference type="EMBL" id="GGFJ01012420">
    <property type="protein sequence ID" value="MBW61561.1"/>
    <property type="molecule type" value="Transcribed_RNA"/>
</dbReference>
<keyword evidence="1" id="KW-0732">Signal</keyword>